<feature type="binding site" evidence="3">
    <location>
        <position position="218"/>
    </location>
    <ligand>
        <name>a divalent metal cation</name>
        <dbReference type="ChEBI" id="CHEBI:60240"/>
    </ligand>
</feature>
<accession>A0A7X1KMP6</accession>
<dbReference type="PANTHER" id="PTHR47572:SF4">
    <property type="entry name" value="LACTONASE DRP35"/>
    <property type="match status" value="1"/>
</dbReference>
<evidence type="ECO:0000256" key="3">
    <source>
        <dbReference type="PIRSR" id="PIRSR605511-2"/>
    </source>
</evidence>
<protein>
    <submittedName>
        <fullName evidence="5">SMP-30/gluconolactonase/LRE family protein</fullName>
    </submittedName>
</protein>
<keyword evidence="3" id="KW-0862">Zinc</keyword>
<dbReference type="Pfam" id="PF08450">
    <property type="entry name" value="SGL"/>
    <property type="match status" value="1"/>
</dbReference>
<comment type="caution">
    <text evidence="5">The sequence shown here is derived from an EMBL/GenBank/DDBJ whole genome shotgun (WGS) entry which is preliminary data.</text>
</comment>
<dbReference type="Gene3D" id="2.120.10.30">
    <property type="entry name" value="TolB, C-terminal domain"/>
    <property type="match status" value="1"/>
</dbReference>
<name>A0A7X1KMP6_9SPHN</name>
<dbReference type="Proteomes" id="UP000566813">
    <property type="component" value="Unassembled WGS sequence"/>
</dbReference>
<feature type="binding site" evidence="3">
    <location>
        <position position="268"/>
    </location>
    <ligand>
        <name>a divalent metal cation</name>
        <dbReference type="ChEBI" id="CHEBI:60240"/>
    </ligand>
</feature>
<dbReference type="InterPro" id="IPR013658">
    <property type="entry name" value="SGL"/>
</dbReference>
<dbReference type="GO" id="GO:0016787">
    <property type="term" value="F:hydrolase activity"/>
    <property type="evidence" value="ECO:0007669"/>
    <property type="project" value="UniProtKB-KW"/>
</dbReference>
<gene>
    <name evidence="5" type="ORF">H7F51_13435</name>
</gene>
<feature type="binding site" evidence="3">
    <location>
        <position position="73"/>
    </location>
    <ligand>
        <name>a divalent metal cation</name>
        <dbReference type="ChEBI" id="CHEBI:60240"/>
    </ligand>
</feature>
<reference evidence="5 6" key="1">
    <citation type="submission" date="2020-08" db="EMBL/GenBank/DDBJ databases">
        <title>The genome sequence of type strain Novosphingobium flavum NBRC 111647.</title>
        <authorList>
            <person name="Liu Y."/>
        </authorList>
    </citation>
    <scope>NUCLEOTIDE SEQUENCE [LARGE SCALE GENOMIC DNA]</scope>
    <source>
        <strain evidence="5 6">NBRC 111647</strain>
    </source>
</reference>
<keyword evidence="6" id="KW-1185">Reference proteome</keyword>
<dbReference type="EMBL" id="JACLAW010000010">
    <property type="protein sequence ID" value="MBC2666525.1"/>
    <property type="molecule type" value="Genomic_DNA"/>
</dbReference>
<dbReference type="InterPro" id="IPR011042">
    <property type="entry name" value="6-blade_b-propeller_TolB-like"/>
</dbReference>
<feature type="domain" description="SMP-30/Gluconolactonase/LRE-like region" evidence="4">
    <location>
        <begin position="71"/>
        <end position="328"/>
    </location>
</feature>
<dbReference type="PANTHER" id="PTHR47572">
    <property type="entry name" value="LIPOPROTEIN-RELATED"/>
    <property type="match status" value="1"/>
</dbReference>
<dbReference type="InterPro" id="IPR005511">
    <property type="entry name" value="SMP-30"/>
</dbReference>
<dbReference type="SUPFAM" id="SSF63829">
    <property type="entry name" value="Calcium-dependent phosphotriesterase"/>
    <property type="match status" value="1"/>
</dbReference>
<evidence type="ECO:0000256" key="2">
    <source>
        <dbReference type="PIRSR" id="PIRSR605511-1"/>
    </source>
</evidence>
<sequence>MAAGGAAVASKALSQTAAPLGETGVPVPHQGLPLGPLTQHYPDQAVQMLDKRFPGVPGTASVERVASGFRWAEGPAYFAAGRYLVVSDAPNNRMVRLVEDDGRLSTFRQPAMNSNGNTVDREGRLITCEHFTRRVTRTEHDGRITVLAERWEGKRFSSPNDVAVAPDGSIWFTDPTYGLDGDYEGVKGTREQPGNYVYRIDPTSGAVTKVGDGFDQPNGIAFSPDGRTFYVVDSGRPAHIRAFETDLERGRLKGSRIFATSGGPGNSDGLRCDINGNLWSSFGWGDPKEDGVRCYAPDGTLLGKIHLPETAANLTFGGPLGNRLYVCASTSIYAVYVSTRGA</sequence>
<evidence type="ECO:0000313" key="6">
    <source>
        <dbReference type="Proteomes" id="UP000566813"/>
    </source>
</evidence>
<organism evidence="5 6">
    <name type="scientific">Novosphingobium flavum</name>
    <dbReference type="NCBI Taxonomy" id="1778672"/>
    <lineage>
        <taxon>Bacteria</taxon>
        <taxon>Pseudomonadati</taxon>
        <taxon>Pseudomonadota</taxon>
        <taxon>Alphaproteobacteria</taxon>
        <taxon>Sphingomonadales</taxon>
        <taxon>Sphingomonadaceae</taxon>
        <taxon>Novosphingobium</taxon>
    </lineage>
</organism>
<proteinExistence type="predicted"/>
<feature type="active site" description="Proton donor/acceptor" evidence="2">
    <location>
        <position position="268"/>
    </location>
</feature>
<evidence type="ECO:0000259" key="4">
    <source>
        <dbReference type="Pfam" id="PF08450"/>
    </source>
</evidence>
<feature type="binding site" evidence="3">
    <location>
        <position position="160"/>
    </location>
    <ligand>
        <name>substrate</name>
    </ligand>
</feature>
<evidence type="ECO:0000313" key="5">
    <source>
        <dbReference type="EMBL" id="MBC2666525.1"/>
    </source>
</evidence>
<evidence type="ECO:0000256" key="1">
    <source>
        <dbReference type="ARBA" id="ARBA00022801"/>
    </source>
</evidence>
<dbReference type="InterPro" id="IPR051262">
    <property type="entry name" value="SMP-30/CGR1_Lactonase"/>
</dbReference>
<keyword evidence="1" id="KW-0378">Hydrolase</keyword>
<dbReference type="GO" id="GO:0046872">
    <property type="term" value="F:metal ion binding"/>
    <property type="evidence" value="ECO:0007669"/>
    <property type="project" value="UniProtKB-KW"/>
</dbReference>
<dbReference type="AlphaFoldDB" id="A0A7X1KMP6"/>
<dbReference type="PRINTS" id="PR01790">
    <property type="entry name" value="SMP30FAMILY"/>
</dbReference>
<comment type="cofactor">
    <cofactor evidence="3">
        <name>Zn(2+)</name>
        <dbReference type="ChEBI" id="CHEBI:29105"/>
    </cofactor>
    <text evidence="3">Binds 1 divalent metal cation per subunit.</text>
</comment>
<keyword evidence="3" id="KW-0479">Metal-binding</keyword>